<comment type="caution">
    <text evidence="4">The sequence shown here is derived from an EMBL/GenBank/DDBJ whole genome shotgun (WGS) entry which is preliminary data.</text>
</comment>
<protein>
    <submittedName>
        <fullName evidence="4">Uncharacterized protein</fullName>
    </submittedName>
</protein>
<evidence type="ECO:0000313" key="5">
    <source>
        <dbReference type="Proteomes" id="UP000663823"/>
    </source>
</evidence>
<evidence type="ECO:0000256" key="1">
    <source>
        <dbReference type="ARBA" id="ARBA00009743"/>
    </source>
</evidence>
<dbReference type="InterPro" id="IPR017853">
    <property type="entry name" value="GH"/>
</dbReference>
<accession>A0A820LQD1</accession>
<dbReference type="InterPro" id="IPR013785">
    <property type="entry name" value="Aldolase_TIM"/>
</dbReference>
<dbReference type="Proteomes" id="UP000663823">
    <property type="component" value="Unassembled WGS sequence"/>
</dbReference>
<dbReference type="InterPro" id="IPR002241">
    <property type="entry name" value="Glyco_hydro_27"/>
</dbReference>
<keyword evidence="3" id="KW-0326">Glycosidase</keyword>
<name>A0A820LQD1_9BILA</name>
<reference evidence="4" key="1">
    <citation type="submission" date="2021-02" db="EMBL/GenBank/DDBJ databases">
        <authorList>
            <person name="Nowell W R."/>
        </authorList>
    </citation>
    <scope>NUCLEOTIDE SEQUENCE</scope>
</reference>
<proteinExistence type="inferred from homology"/>
<dbReference type="Gene3D" id="3.20.20.70">
    <property type="entry name" value="Aldolase class I"/>
    <property type="match status" value="1"/>
</dbReference>
<gene>
    <name evidence="4" type="ORF">OTI717_LOCUS43835</name>
</gene>
<evidence type="ECO:0000256" key="2">
    <source>
        <dbReference type="ARBA" id="ARBA00022801"/>
    </source>
</evidence>
<keyword evidence="2" id="KW-0378">Hydrolase</keyword>
<evidence type="ECO:0000313" key="4">
    <source>
        <dbReference type="EMBL" id="CAF4360599.1"/>
    </source>
</evidence>
<dbReference type="AlphaFoldDB" id="A0A820LQD1"/>
<sequence length="39" mass="4629">NHRVNTLDNGLLRQPPMGWLTWQRFRCVTNCQEDPDTCI</sequence>
<dbReference type="EMBL" id="CAJOAX010066874">
    <property type="protein sequence ID" value="CAF4360599.1"/>
    <property type="molecule type" value="Genomic_DNA"/>
</dbReference>
<evidence type="ECO:0000256" key="3">
    <source>
        <dbReference type="ARBA" id="ARBA00023295"/>
    </source>
</evidence>
<dbReference type="SUPFAM" id="SSF51445">
    <property type="entry name" value="(Trans)glycosidases"/>
    <property type="match status" value="1"/>
</dbReference>
<dbReference type="GO" id="GO:0004553">
    <property type="term" value="F:hydrolase activity, hydrolyzing O-glycosyl compounds"/>
    <property type="evidence" value="ECO:0007669"/>
    <property type="project" value="InterPro"/>
</dbReference>
<dbReference type="Pfam" id="PF16499">
    <property type="entry name" value="Melibiase_2"/>
    <property type="match status" value="1"/>
</dbReference>
<dbReference type="GO" id="GO:0005975">
    <property type="term" value="P:carbohydrate metabolic process"/>
    <property type="evidence" value="ECO:0007669"/>
    <property type="project" value="InterPro"/>
</dbReference>
<feature type="non-terminal residue" evidence="4">
    <location>
        <position position="39"/>
    </location>
</feature>
<comment type="similarity">
    <text evidence="1">Belongs to the glycosyl hydrolase 27 family.</text>
</comment>
<organism evidence="4 5">
    <name type="scientific">Rotaria sordida</name>
    <dbReference type="NCBI Taxonomy" id="392033"/>
    <lineage>
        <taxon>Eukaryota</taxon>
        <taxon>Metazoa</taxon>
        <taxon>Spiralia</taxon>
        <taxon>Gnathifera</taxon>
        <taxon>Rotifera</taxon>
        <taxon>Eurotatoria</taxon>
        <taxon>Bdelloidea</taxon>
        <taxon>Philodinida</taxon>
        <taxon>Philodinidae</taxon>
        <taxon>Rotaria</taxon>
    </lineage>
</organism>
<feature type="non-terminal residue" evidence="4">
    <location>
        <position position="1"/>
    </location>
</feature>